<keyword evidence="3" id="KW-0238">DNA-binding</keyword>
<comment type="similarity">
    <text evidence="1">Belongs to the LysR transcriptional regulatory family.</text>
</comment>
<dbReference type="PANTHER" id="PTHR30537">
    <property type="entry name" value="HTH-TYPE TRANSCRIPTIONAL REGULATOR"/>
    <property type="match status" value="1"/>
</dbReference>
<dbReference type="SUPFAM" id="SSF46785">
    <property type="entry name" value="Winged helix' DNA-binding domain"/>
    <property type="match status" value="1"/>
</dbReference>
<dbReference type="EMBL" id="BPEY01000006">
    <property type="protein sequence ID" value="GIU41360.1"/>
    <property type="molecule type" value="Genomic_DNA"/>
</dbReference>
<dbReference type="Pfam" id="PF03466">
    <property type="entry name" value="LysR_substrate"/>
    <property type="match status" value="1"/>
</dbReference>
<sequence length="297" mass="33245">MLTAMRIFIKVIELGSFSKAAEVLNMAPSSVARNIDNLEQDFNTTLLKRSTRQLSLTEAGELFLEGARKLVNDEDNLKALLSEKDTEPEGILRISVFEGFGRVKICPILPGFLALYPKVKVEIDLDNQLVDLHSENVDIAIRIGNAQDSSLHARMLMANQTSLCASANYLEKFGAPKKPEDLQQHNCLLLDRDRQRTYWHFRKGKLYKKVPVTGNLTSRGGTPILEAAIHHGGIVQLSSWMMDDLIQDGTLVHCLPEWAPSLSEQSSGDIYALYRGGKHMRPVIRAFIDYLVTALKL</sequence>
<dbReference type="CDD" id="cd08422">
    <property type="entry name" value="PBP2_CrgA_like"/>
    <property type="match status" value="1"/>
</dbReference>
<keyword evidence="7" id="KW-1185">Reference proteome</keyword>
<dbReference type="InterPro" id="IPR058163">
    <property type="entry name" value="LysR-type_TF_proteobact-type"/>
</dbReference>
<comment type="caution">
    <text evidence="6">The sequence shown here is derived from an EMBL/GenBank/DDBJ whole genome shotgun (WGS) entry which is preliminary data.</text>
</comment>
<reference evidence="6" key="1">
    <citation type="submission" date="2021-05" db="EMBL/GenBank/DDBJ databases">
        <title>Molecular characterization for Shewanella algae harboring chromosomal blaOXA-55-like strains isolated from clinical and environment sample.</title>
        <authorList>
            <person name="Ohama Y."/>
            <person name="Aoki K."/>
            <person name="Harada S."/>
            <person name="Moriya K."/>
            <person name="Ishii Y."/>
            <person name="Tateda K."/>
        </authorList>
    </citation>
    <scope>NUCLEOTIDE SEQUENCE</scope>
    <source>
        <strain evidence="6">JCM 11563</strain>
    </source>
</reference>
<evidence type="ECO:0000259" key="5">
    <source>
        <dbReference type="PROSITE" id="PS50931"/>
    </source>
</evidence>
<organism evidence="6 7">
    <name type="scientific">Shewanella sairae</name>
    <dbReference type="NCBI Taxonomy" id="190310"/>
    <lineage>
        <taxon>Bacteria</taxon>
        <taxon>Pseudomonadati</taxon>
        <taxon>Pseudomonadota</taxon>
        <taxon>Gammaproteobacteria</taxon>
        <taxon>Alteromonadales</taxon>
        <taxon>Shewanellaceae</taxon>
        <taxon>Shewanella</taxon>
    </lineage>
</organism>
<dbReference type="Proteomes" id="UP000887104">
    <property type="component" value="Unassembled WGS sequence"/>
</dbReference>
<evidence type="ECO:0000256" key="2">
    <source>
        <dbReference type="ARBA" id="ARBA00023015"/>
    </source>
</evidence>
<dbReference type="InterPro" id="IPR036388">
    <property type="entry name" value="WH-like_DNA-bd_sf"/>
</dbReference>
<evidence type="ECO:0000256" key="3">
    <source>
        <dbReference type="ARBA" id="ARBA00023125"/>
    </source>
</evidence>
<dbReference type="InterPro" id="IPR005119">
    <property type="entry name" value="LysR_subst-bd"/>
</dbReference>
<evidence type="ECO:0000256" key="1">
    <source>
        <dbReference type="ARBA" id="ARBA00009437"/>
    </source>
</evidence>
<dbReference type="Gene3D" id="3.40.190.290">
    <property type="match status" value="1"/>
</dbReference>
<feature type="domain" description="HTH lysR-type" evidence="5">
    <location>
        <begin position="1"/>
        <end position="57"/>
    </location>
</feature>
<dbReference type="SUPFAM" id="SSF53850">
    <property type="entry name" value="Periplasmic binding protein-like II"/>
    <property type="match status" value="1"/>
</dbReference>
<gene>
    <name evidence="6" type="ORF">TUM4438_05300</name>
</gene>
<dbReference type="Gene3D" id="1.10.10.10">
    <property type="entry name" value="Winged helix-like DNA-binding domain superfamily/Winged helix DNA-binding domain"/>
    <property type="match status" value="1"/>
</dbReference>
<name>A0ABQ4P1H5_9GAMM</name>
<evidence type="ECO:0000313" key="7">
    <source>
        <dbReference type="Proteomes" id="UP000887104"/>
    </source>
</evidence>
<keyword evidence="2" id="KW-0805">Transcription regulation</keyword>
<protein>
    <submittedName>
        <fullName evidence="6">LysR family transcriptional regulator</fullName>
    </submittedName>
</protein>
<dbReference type="RefSeq" id="WP_220779118.1">
    <property type="nucleotide sequence ID" value="NZ_BPEY01000006.1"/>
</dbReference>
<dbReference type="PANTHER" id="PTHR30537:SF5">
    <property type="entry name" value="HTH-TYPE TRANSCRIPTIONAL ACTIVATOR TTDR-RELATED"/>
    <property type="match status" value="1"/>
</dbReference>
<evidence type="ECO:0000313" key="6">
    <source>
        <dbReference type="EMBL" id="GIU41360.1"/>
    </source>
</evidence>
<dbReference type="InterPro" id="IPR000847">
    <property type="entry name" value="LysR_HTH_N"/>
</dbReference>
<keyword evidence="4" id="KW-0804">Transcription</keyword>
<dbReference type="Pfam" id="PF00126">
    <property type="entry name" value="HTH_1"/>
    <property type="match status" value="1"/>
</dbReference>
<evidence type="ECO:0000256" key="4">
    <source>
        <dbReference type="ARBA" id="ARBA00023163"/>
    </source>
</evidence>
<proteinExistence type="inferred from homology"/>
<accession>A0ABQ4P1H5</accession>
<dbReference type="InterPro" id="IPR036390">
    <property type="entry name" value="WH_DNA-bd_sf"/>
</dbReference>
<dbReference type="PROSITE" id="PS50931">
    <property type="entry name" value="HTH_LYSR"/>
    <property type="match status" value="1"/>
</dbReference>